<proteinExistence type="predicted"/>
<dbReference type="Proteomes" id="UP001152604">
    <property type="component" value="Unassembled WGS sequence"/>
</dbReference>
<organism evidence="1 2">
    <name type="scientific">Mesorhizobium ventifaucium</name>
    <dbReference type="NCBI Taxonomy" id="666020"/>
    <lineage>
        <taxon>Bacteria</taxon>
        <taxon>Pseudomonadati</taxon>
        <taxon>Pseudomonadota</taxon>
        <taxon>Alphaproteobacteria</taxon>
        <taxon>Hyphomicrobiales</taxon>
        <taxon>Phyllobacteriaceae</taxon>
        <taxon>Mesorhizobium</taxon>
    </lineage>
</organism>
<name>A0ABM9E9M7_9HYPH</name>
<sequence length="72" mass="7429">MIDDVSLTRIGIPQQGQCGGKSAWEIGCSRGKPSPAALHLETAGKESAALAPPKEAIARLAGSFLRSTEQPA</sequence>
<evidence type="ECO:0008006" key="3">
    <source>
        <dbReference type="Google" id="ProtNLM"/>
    </source>
</evidence>
<dbReference type="EMBL" id="CAKXZS010000036">
    <property type="protein sequence ID" value="CAH2405885.1"/>
    <property type="molecule type" value="Genomic_DNA"/>
</dbReference>
<comment type="caution">
    <text evidence="1">The sequence shown here is derived from an EMBL/GenBank/DDBJ whole genome shotgun (WGS) entry which is preliminary data.</text>
</comment>
<accession>A0ABM9E9M7</accession>
<protein>
    <recommendedName>
        <fullName evidence="3">Propionyl-coenzyme A carboxylase alpha polypeptide</fullName>
    </recommendedName>
</protein>
<evidence type="ECO:0000313" key="1">
    <source>
        <dbReference type="EMBL" id="CAH2405885.1"/>
    </source>
</evidence>
<evidence type="ECO:0000313" key="2">
    <source>
        <dbReference type="Proteomes" id="UP001152604"/>
    </source>
</evidence>
<keyword evidence="2" id="KW-1185">Reference proteome</keyword>
<gene>
    <name evidence="1" type="ORF">MES4922_410008</name>
</gene>
<reference evidence="1" key="1">
    <citation type="submission" date="2022-03" db="EMBL/GenBank/DDBJ databases">
        <authorList>
            <person name="Brunel B."/>
        </authorList>
    </citation>
    <scope>NUCLEOTIDE SEQUENCE</scope>
    <source>
        <strain evidence="1">STM4922sample</strain>
    </source>
</reference>
<dbReference type="RefSeq" id="WP_254027379.1">
    <property type="nucleotide sequence ID" value="NZ_CAKXZS010000036.1"/>
</dbReference>